<evidence type="ECO:0000313" key="2">
    <source>
        <dbReference type="EMBL" id="CBH75502.1"/>
    </source>
</evidence>
<dbReference type="PANTHER" id="PTHR42899:SF1">
    <property type="entry name" value="SPERMATOGENESIS-ASSOCIATED PROTEIN 20"/>
    <property type="match status" value="1"/>
</dbReference>
<dbReference type="EMBL" id="CABL01000011">
    <property type="protein sequence ID" value="CBH75502.1"/>
    <property type="molecule type" value="Genomic_DNA"/>
</dbReference>
<sequence>MSDGFRFSPRANRAAEIPWHTWGAEAFALARSTDRPILLSLSAVWCHWCHVMDETSYSDPEVIAAIARDFVPIRVDNDERPDINARYNMGGWPTTAFLAPDGTILTGATYLPPPAMRQALERIAQYYAEHRDRVESAMMEPQRADGETLPAADIDAGAADFVSERARASYDVQNGGFGDAPKFPQSDLLEFLLDDGLAGRHESLAMLIRTLRAMAGGGTYDRVEGGFFRYSTTADWSVPHFEKMAEDHGALLRILARLLAYENDAALDSALQQSVAYVRTTLFDEERGVFLGSQDADEAYFALGAAERATRERPFVDPTSYTAWSAALAGAFAQIALLAGDGELAAIAAGVLDTLELHVRDSEGLMLRVWRRGEEPRVRGILADQCATIAASLDAYEALGEPRFFERADRLVRATLAAFAPEGAAAADRIAESEDLGRLALRDRPLAENSSLARSLLRIAEIAERPADAERARAILATFASTYRNAGLFAASYARASALAGRVRAKLTIRGNSGATRAWRRAALCLGAPELSVTFESGEEAGPPTATLCVGTLCGEPIAEASALSAAYRALRERALRDAPPNFPAG</sequence>
<comment type="caution">
    <text evidence="2">The sequence shown here is derived from an EMBL/GenBank/DDBJ whole genome shotgun (WGS) entry which is preliminary data.</text>
</comment>
<dbReference type="GO" id="GO:0005975">
    <property type="term" value="P:carbohydrate metabolic process"/>
    <property type="evidence" value="ECO:0007669"/>
    <property type="project" value="InterPro"/>
</dbReference>
<dbReference type="PIRSF" id="PIRSF006402">
    <property type="entry name" value="UCP006402_thioredoxin"/>
    <property type="match status" value="1"/>
</dbReference>
<accession>E6PGB4</accession>
<protein>
    <recommendedName>
        <fullName evidence="1">Spermatogenesis-associated protein 20-like TRX domain-containing protein</fullName>
    </recommendedName>
</protein>
<gene>
    <name evidence="2" type="ORF">CARN1_2572</name>
</gene>
<proteinExistence type="predicted"/>
<dbReference type="Gene3D" id="3.40.30.10">
    <property type="entry name" value="Glutaredoxin"/>
    <property type="match status" value="1"/>
</dbReference>
<dbReference type="InterPro" id="IPR036249">
    <property type="entry name" value="Thioredoxin-like_sf"/>
</dbReference>
<dbReference type="PANTHER" id="PTHR42899">
    <property type="entry name" value="SPERMATOGENESIS-ASSOCIATED PROTEIN 20"/>
    <property type="match status" value="1"/>
</dbReference>
<feature type="domain" description="Spermatogenesis-associated protein 20-like TRX" evidence="1">
    <location>
        <begin position="15"/>
        <end position="138"/>
    </location>
</feature>
<dbReference type="SUPFAM" id="SSF48208">
    <property type="entry name" value="Six-hairpin glycosidases"/>
    <property type="match status" value="1"/>
</dbReference>
<reference evidence="2" key="1">
    <citation type="submission" date="2009-10" db="EMBL/GenBank/DDBJ databases">
        <title>Diversity of trophic interactions inside an arsenic-rich microbial ecosystem.</title>
        <authorList>
            <person name="Bertin P.N."/>
            <person name="Heinrich-Salmeron A."/>
            <person name="Pelletier E."/>
            <person name="Goulhen-Chollet F."/>
            <person name="Arsene-Ploetze F."/>
            <person name="Gallien S."/>
            <person name="Calteau A."/>
            <person name="Vallenet D."/>
            <person name="Casiot C."/>
            <person name="Chane-Woon-Ming B."/>
            <person name="Giloteaux L."/>
            <person name="Barakat M."/>
            <person name="Bonnefoy V."/>
            <person name="Bruneel O."/>
            <person name="Chandler M."/>
            <person name="Cleiss J."/>
            <person name="Duran R."/>
            <person name="Elbaz-Poulichet F."/>
            <person name="Fonknechten N."/>
            <person name="Lauga B."/>
            <person name="Mornico D."/>
            <person name="Ortet P."/>
            <person name="Schaeffer C."/>
            <person name="Siguier P."/>
            <person name="Alexander Thil Smith A."/>
            <person name="Van Dorsselaer A."/>
            <person name="Weissenbach J."/>
            <person name="Medigue C."/>
            <person name="Le Paslier D."/>
        </authorList>
    </citation>
    <scope>NUCLEOTIDE SEQUENCE</scope>
</reference>
<organism evidence="2">
    <name type="scientific">mine drainage metagenome</name>
    <dbReference type="NCBI Taxonomy" id="410659"/>
    <lineage>
        <taxon>unclassified sequences</taxon>
        <taxon>metagenomes</taxon>
        <taxon>ecological metagenomes</taxon>
    </lineage>
</organism>
<dbReference type="Pfam" id="PF03190">
    <property type="entry name" value="Thioredox_DsbH"/>
    <property type="match status" value="1"/>
</dbReference>
<name>E6PGB4_9ZZZZ</name>
<dbReference type="SUPFAM" id="SSF52833">
    <property type="entry name" value="Thioredoxin-like"/>
    <property type="match status" value="1"/>
</dbReference>
<dbReference type="InterPro" id="IPR008928">
    <property type="entry name" value="6-hairpin_glycosidase_sf"/>
</dbReference>
<dbReference type="InterPro" id="IPR024705">
    <property type="entry name" value="Ssp411"/>
</dbReference>
<evidence type="ECO:0000259" key="1">
    <source>
        <dbReference type="Pfam" id="PF03190"/>
    </source>
</evidence>
<dbReference type="AlphaFoldDB" id="E6PGB4"/>
<dbReference type="InterPro" id="IPR004879">
    <property type="entry name" value="Ssp411-like_TRX"/>
</dbReference>